<keyword evidence="1" id="KW-0808">Transferase</keyword>
<evidence type="ECO:0000256" key="2">
    <source>
        <dbReference type="ARBA" id="ARBA00022695"/>
    </source>
</evidence>
<dbReference type="GO" id="GO:0016779">
    <property type="term" value="F:nucleotidyltransferase activity"/>
    <property type="evidence" value="ECO:0007669"/>
    <property type="project" value="UniProtKB-KW"/>
</dbReference>
<dbReference type="CDD" id="cd06422">
    <property type="entry name" value="NTP_transferase_like_1"/>
    <property type="match status" value="1"/>
</dbReference>
<dbReference type="Pfam" id="PF00483">
    <property type="entry name" value="NTP_transferase"/>
    <property type="match status" value="1"/>
</dbReference>
<comment type="caution">
    <text evidence="4">The sequence shown here is derived from an EMBL/GenBank/DDBJ whole genome shotgun (WGS) entry which is preliminary data.</text>
</comment>
<dbReference type="InterPro" id="IPR050065">
    <property type="entry name" value="GlmU-like"/>
</dbReference>
<dbReference type="EMBL" id="BMZO01000007">
    <property type="protein sequence ID" value="GHC74577.1"/>
    <property type="molecule type" value="Genomic_DNA"/>
</dbReference>
<dbReference type="Gene3D" id="3.90.550.10">
    <property type="entry name" value="Spore Coat Polysaccharide Biosynthesis Protein SpsA, Chain A"/>
    <property type="match status" value="1"/>
</dbReference>
<dbReference type="InterPro" id="IPR029044">
    <property type="entry name" value="Nucleotide-diphossugar_trans"/>
</dbReference>
<name>A0A8J3DIG6_9HYPH</name>
<evidence type="ECO:0000259" key="3">
    <source>
        <dbReference type="Pfam" id="PF00483"/>
    </source>
</evidence>
<evidence type="ECO:0000313" key="5">
    <source>
        <dbReference type="Proteomes" id="UP000641137"/>
    </source>
</evidence>
<keyword evidence="2 4" id="KW-0548">Nucleotidyltransferase</keyword>
<accession>A0A8J3DIG6</accession>
<dbReference type="InterPro" id="IPR005835">
    <property type="entry name" value="NTP_transferase_dom"/>
</dbReference>
<dbReference type="AlphaFoldDB" id="A0A8J3DIG6"/>
<gene>
    <name evidence="4" type="ORF">GCM10010136_23890</name>
</gene>
<organism evidence="4 5">
    <name type="scientific">Limoniibacter endophyticus</name>
    <dbReference type="NCBI Taxonomy" id="1565040"/>
    <lineage>
        <taxon>Bacteria</taxon>
        <taxon>Pseudomonadati</taxon>
        <taxon>Pseudomonadota</taxon>
        <taxon>Alphaproteobacteria</taxon>
        <taxon>Hyphomicrobiales</taxon>
        <taxon>Bartonellaceae</taxon>
        <taxon>Limoniibacter</taxon>
    </lineage>
</organism>
<reference evidence="4" key="1">
    <citation type="journal article" date="2014" name="Int. J. Syst. Evol. Microbiol.">
        <title>Complete genome sequence of Corynebacterium casei LMG S-19264T (=DSM 44701T), isolated from a smear-ripened cheese.</title>
        <authorList>
            <consortium name="US DOE Joint Genome Institute (JGI-PGF)"/>
            <person name="Walter F."/>
            <person name="Albersmeier A."/>
            <person name="Kalinowski J."/>
            <person name="Ruckert C."/>
        </authorList>
    </citation>
    <scope>NUCLEOTIDE SEQUENCE</scope>
    <source>
        <strain evidence="4">KCTC 42097</strain>
    </source>
</reference>
<dbReference type="PANTHER" id="PTHR43584">
    <property type="entry name" value="NUCLEOTIDYL TRANSFERASE"/>
    <property type="match status" value="1"/>
</dbReference>
<evidence type="ECO:0000256" key="1">
    <source>
        <dbReference type="ARBA" id="ARBA00022679"/>
    </source>
</evidence>
<reference evidence="4" key="2">
    <citation type="submission" date="2020-09" db="EMBL/GenBank/DDBJ databases">
        <authorList>
            <person name="Sun Q."/>
            <person name="Kim S."/>
        </authorList>
    </citation>
    <scope>NUCLEOTIDE SEQUENCE</scope>
    <source>
        <strain evidence="4">KCTC 42097</strain>
    </source>
</reference>
<proteinExistence type="predicted"/>
<sequence length="241" mass="26741">MSAVPRQAVVLAAGLGTRLRPITDTIPKPLVRVGGKPMLDWVLDALEEVGVEKVFLNVHHLADQIESHVAKRNSPDITISDERRELLDSGGGVEKILPLMNPAPFFLLNSDTFWLDDEEPNLSRLASTWDDRTMDMLLMLAKPEQATGHGAKTDFLREPAGRLARSPNRESGYIYAGAAIIHPRIFERSARGRHSLNVEFDAAIAKGRLFGWLMHGKWLTVGTPDAIESAETVIRQFRMSA</sequence>
<dbReference type="RefSeq" id="WP_189490397.1">
    <property type="nucleotide sequence ID" value="NZ_BMZO01000007.1"/>
</dbReference>
<evidence type="ECO:0000313" key="4">
    <source>
        <dbReference type="EMBL" id="GHC74577.1"/>
    </source>
</evidence>
<dbReference type="SUPFAM" id="SSF53448">
    <property type="entry name" value="Nucleotide-diphospho-sugar transferases"/>
    <property type="match status" value="1"/>
</dbReference>
<dbReference type="PANTHER" id="PTHR43584:SF8">
    <property type="entry name" value="N-ACETYLMURAMATE ALPHA-1-PHOSPHATE URIDYLYLTRANSFERASE"/>
    <property type="match status" value="1"/>
</dbReference>
<protein>
    <submittedName>
        <fullName evidence="4">Mannose-1-phosphate guanylyltransferase</fullName>
    </submittedName>
</protein>
<keyword evidence="5" id="KW-1185">Reference proteome</keyword>
<dbReference type="Proteomes" id="UP000641137">
    <property type="component" value="Unassembled WGS sequence"/>
</dbReference>
<feature type="domain" description="Nucleotidyl transferase" evidence="3">
    <location>
        <begin position="8"/>
        <end position="232"/>
    </location>
</feature>